<reference evidence="3" key="1">
    <citation type="journal article" date="2019" name="Int. J. Syst. Evol. Microbiol.">
        <title>The Global Catalogue of Microorganisms (GCM) 10K type strain sequencing project: providing services to taxonomists for standard genome sequencing and annotation.</title>
        <authorList>
            <consortium name="The Broad Institute Genomics Platform"/>
            <consortium name="The Broad Institute Genome Sequencing Center for Infectious Disease"/>
            <person name="Wu L."/>
            <person name="Ma J."/>
        </authorList>
    </citation>
    <scope>NUCLEOTIDE SEQUENCE [LARGE SCALE GENOMIC DNA]</scope>
    <source>
        <strain evidence="3">CGMCC 4.7638</strain>
    </source>
</reference>
<evidence type="ECO:0000313" key="3">
    <source>
        <dbReference type="Proteomes" id="UP001597542"/>
    </source>
</evidence>
<keyword evidence="1" id="KW-0732">Signal</keyword>
<proteinExistence type="predicted"/>
<evidence type="ECO:0000256" key="1">
    <source>
        <dbReference type="SAM" id="SignalP"/>
    </source>
</evidence>
<evidence type="ECO:0008006" key="4">
    <source>
        <dbReference type="Google" id="ProtNLM"/>
    </source>
</evidence>
<protein>
    <recommendedName>
        <fullName evidence="4">Secreted protein</fullName>
    </recommendedName>
</protein>
<accession>A0ABW5HXF3</accession>
<dbReference type="Proteomes" id="UP001597542">
    <property type="component" value="Unassembled WGS sequence"/>
</dbReference>
<dbReference type="EMBL" id="JBHUKQ010000010">
    <property type="protein sequence ID" value="MFD2481222.1"/>
    <property type="molecule type" value="Genomic_DNA"/>
</dbReference>
<feature type="signal peptide" evidence="1">
    <location>
        <begin position="1"/>
        <end position="23"/>
    </location>
</feature>
<sequence>MLDQFLRPAVVAIVATSAVYVVAPAAASSASCHMPNSETSMTDASAAGLSCTEPHPASRSTSRYIAKSVGKLQHIEASGAGGCVASDGVRGYMDNCNRRGTDWSWRDLNNWYGEFQNVDFPNVCLGVDPNSNPGNPSVGAWWCGTENSDKTSVWLIQYGSGYPAEASLYNQFAMNQGRDSWPMQKLGSRPNEGLRMDRWNENEQSFWWWGVDPQRLKPAKQPAAADR</sequence>
<keyword evidence="3" id="KW-1185">Reference proteome</keyword>
<dbReference type="RefSeq" id="WP_344274417.1">
    <property type="nucleotide sequence ID" value="NZ_BAAAHV010000011.1"/>
</dbReference>
<dbReference type="PROSITE" id="PS51257">
    <property type="entry name" value="PROKAR_LIPOPROTEIN"/>
    <property type="match status" value="1"/>
</dbReference>
<evidence type="ECO:0000313" key="2">
    <source>
        <dbReference type="EMBL" id="MFD2481222.1"/>
    </source>
</evidence>
<organism evidence="2 3">
    <name type="scientific">Amycolatopsis albidoflavus</name>
    <dbReference type="NCBI Taxonomy" id="102226"/>
    <lineage>
        <taxon>Bacteria</taxon>
        <taxon>Bacillati</taxon>
        <taxon>Actinomycetota</taxon>
        <taxon>Actinomycetes</taxon>
        <taxon>Pseudonocardiales</taxon>
        <taxon>Pseudonocardiaceae</taxon>
        <taxon>Amycolatopsis</taxon>
    </lineage>
</organism>
<name>A0ABW5HXF3_9PSEU</name>
<feature type="chain" id="PRO_5046204836" description="Secreted protein" evidence="1">
    <location>
        <begin position="24"/>
        <end position="227"/>
    </location>
</feature>
<gene>
    <name evidence="2" type="ORF">ACFSUT_13135</name>
</gene>
<comment type="caution">
    <text evidence="2">The sequence shown here is derived from an EMBL/GenBank/DDBJ whole genome shotgun (WGS) entry which is preliminary data.</text>
</comment>